<feature type="transmembrane region" description="Helical" evidence="7">
    <location>
        <begin position="80"/>
        <end position="99"/>
    </location>
</feature>
<organism evidence="9 10">
    <name type="scientific">Eiseniibacteriota bacterium</name>
    <dbReference type="NCBI Taxonomy" id="2212470"/>
    <lineage>
        <taxon>Bacteria</taxon>
        <taxon>Candidatus Eiseniibacteriota</taxon>
    </lineage>
</organism>
<feature type="transmembrane region" description="Helical" evidence="7">
    <location>
        <begin position="20"/>
        <end position="40"/>
    </location>
</feature>
<accession>A0A9D6LA01</accession>
<proteinExistence type="predicted"/>
<evidence type="ECO:0000256" key="2">
    <source>
        <dbReference type="ARBA" id="ARBA00022448"/>
    </source>
</evidence>
<dbReference type="Pfam" id="PF04290">
    <property type="entry name" value="DctQ"/>
    <property type="match status" value="1"/>
</dbReference>
<evidence type="ECO:0000256" key="7">
    <source>
        <dbReference type="SAM" id="Phobius"/>
    </source>
</evidence>
<feature type="transmembrane region" description="Helical" evidence="7">
    <location>
        <begin position="52"/>
        <end position="74"/>
    </location>
</feature>
<sequence length="155" mass="15563">MILPLIGHAPVRSAARLFSSSVAAAVCAVLAYSAAGVVAADRQSGAMLAIGIPAWVSECVMPLALGLIALRLAWSAADRWTGRAIAFATIGAAFAVGLVPRAAPALAVPLVAVIVLAALVGAPVFVAMGGIAAVLFFKDAVPVSAVTAEIYRLMV</sequence>
<evidence type="ECO:0000256" key="6">
    <source>
        <dbReference type="ARBA" id="ARBA00023136"/>
    </source>
</evidence>
<comment type="subcellular location">
    <subcellularLocation>
        <location evidence="1">Cell membrane</location>
        <topology evidence="1">Multi-pass membrane protein</topology>
    </subcellularLocation>
</comment>
<evidence type="ECO:0000256" key="3">
    <source>
        <dbReference type="ARBA" id="ARBA00022475"/>
    </source>
</evidence>
<evidence type="ECO:0000259" key="8">
    <source>
        <dbReference type="Pfam" id="PF04290"/>
    </source>
</evidence>
<feature type="transmembrane region" description="Helical" evidence="7">
    <location>
        <begin position="106"/>
        <end position="137"/>
    </location>
</feature>
<dbReference type="AlphaFoldDB" id="A0A9D6LA01"/>
<feature type="non-terminal residue" evidence="9">
    <location>
        <position position="155"/>
    </location>
</feature>
<keyword evidence="4 7" id="KW-0812">Transmembrane</keyword>
<keyword evidence="5 7" id="KW-1133">Transmembrane helix</keyword>
<feature type="domain" description="Tripartite ATP-independent periplasmic transporters DctQ component" evidence="8">
    <location>
        <begin position="8"/>
        <end position="80"/>
    </location>
</feature>
<keyword evidence="3" id="KW-1003">Cell membrane</keyword>
<evidence type="ECO:0000256" key="4">
    <source>
        <dbReference type="ARBA" id="ARBA00022692"/>
    </source>
</evidence>
<evidence type="ECO:0000313" key="10">
    <source>
        <dbReference type="Proteomes" id="UP000807850"/>
    </source>
</evidence>
<reference evidence="9" key="1">
    <citation type="submission" date="2020-07" db="EMBL/GenBank/DDBJ databases">
        <title>Huge and variable diversity of episymbiotic CPR bacteria and DPANN archaea in groundwater ecosystems.</title>
        <authorList>
            <person name="He C.Y."/>
            <person name="Keren R."/>
            <person name="Whittaker M."/>
            <person name="Farag I.F."/>
            <person name="Doudna J."/>
            <person name="Cate J.H.D."/>
            <person name="Banfield J.F."/>
        </authorList>
    </citation>
    <scope>NUCLEOTIDE SEQUENCE</scope>
    <source>
        <strain evidence="9">NC_groundwater_928_Pr1_S-0.2um_72_17</strain>
    </source>
</reference>
<dbReference type="InterPro" id="IPR055348">
    <property type="entry name" value="DctQ"/>
</dbReference>
<gene>
    <name evidence="9" type="ORF">HY076_00575</name>
</gene>
<dbReference type="Proteomes" id="UP000807850">
    <property type="component" value="Unassembled WGS sequence"/>
</dbReference>
<protein>
    <submittedName>
        <fullName evidence="9">TRAP transporter small permease subunit</fullName>
    </submittedName>
</protein>
<keyword evidence="6 7" id="KW-0472">Membrane</keyword>
<dbReference type="EMBL" id="JACQAY010000022">
    <property type="protein sequence ID" value="MBI3538754.1"/>
    <property type="molecule type" value="Genomic_DNA"/>
</dbReference>
<evidence type="ECO:0000313" key="9">
    <source>
        <dbReference type="EMBL" id="MBI3538754.1"/>
    </source>
</evidence>
<comment type="caution">
    <text evidence="9">The sequence shown here is derived from an EMBL/GenBank/DDBJ whole genome shotgun (WGS) entry which is preliminary data.</text>
</comment>
<dbReference type="GO" id="GO:0005886">
    <property type="term" value="C:plasma membrane"/>
    <property type="evidence" value="ECO:0007669"/>
    <property type="project" value="UniProtKB-SubCell"/>
</dbReference>
<name>A0A9D6LA01_UNCEI</name>
<evidence type="ECO:0000256" key="1">
    <source>
        <dbReference type="ARBA" id="ARBA00004651"/>
    </source>
</evidence>
<evidence type="ECO:0000256" key="5">
    <source>
        <dbReference type="ARBA" id="ARBA00022989"/>
    </source>
</evidence>
<keyword evidence="2" id="KW-0813">Transport</keyword>